<evidence type="ECO:0000256" key="1">
    <source>
        <dbReference type="ARBA" id="ARBA00007430"/>
    </source>
</evidence>
<keyword evidence="5" id="KW-1185">Reference proteome</keyword>
<dbReference type="InterPro" id="IPR036291">
    <property type="entry name" value="NAD(P)-bd_dom_sf"/>
</dbReference>
<keyword evidence="2" id="KW-0812">Transmembrane</keyword>
<dbReference type="Gene3D" id="3.40.50.720">
    <property type="entry name" value="NAD(P)-binding Rossmann-like Domain"/>
    <property type="match status" value="2"/>
</dbReference>
<evidence type="ECO:0000313" key="4">
    <source>
        <dbReference type="EMBL" id="GEO34117.1"/>
    </source>
</evidence>
<dbReference type="CDD" id="cd05237">
    <property type="entry name" value="UDP_invert_4-6DH_SDR_e"/>
    <property type="match status" value="1"/>
</dbReference>
<keyword evidence="2" id="KW-1133">Transmembrane helix</keyword>
<keyword evidence="2" id="KW-0472">Membrane</keyword>
<dbReference type="EMBL" id="BJYY01000013">
    <property type="protein sequence ID" value="GEO34117.1"/>
    <property type="molecule type" value="Genomic_DNA"/>
</dbReference>
<gene>
    <name evidence="4" type="ORF">CAE01nite_18420</name>
</gene>
<evidence type="ECO:0000256" key="2">
    <source>
        <dbReference type="SAM" id="Phobius"/>
    </source>
</evidence>
<dbReference type="Pfam" id="PF13727">
    <property type="entry name" value="CoA_binding_3"/>
    <property type="match status" value="1"/>
</dbReference>
<feature type="transmembrane region" description="Helical" evidence="2">
    <location>
        <begin position="39"/>
        <end position="57"/>
    </location>
</feature>
<sequence>MWCVQVPIALVDAAAWPLALALLGMDVLIGTYAPSTPAVAAAAVALQLGTGAASGLYTRRWRVGGYDEAYVLSRSVAACAVLLVVLHLATAQPLPLLPLVAAPLVLLAMASARWVARRQTDRRLRPAEAATRVVVVGAGEAGRQVVEAMLHSPTSPYLPVAIVDDDRTKTGLSIGGVPVLGRRDALVDVLRTRRASGVVVAVPSADDELVRDVVERVAPLGVVVKVVPPIDELLTRAVSVADIHPVDPADLLGRPVADLDLAAVCGYLAGRRVLVTGAGGSIGSELCRQINRCSPERLVMLDRDESALHGVQLSLEGHALLDDRSIVVADIRDSQRLSAVMAEHRPHVVFHAAALKHLPLLEMHPGEAVKTNVLGTLNVLEASAAWGVERFVNISTDKAADPCSVLGYSKRLAEQLTTWVACETGMVALSVRFGNVLGSRGSVLVTFAEQIRQGGPVTVTDPDVTRFFMTVEEAVSLVVQAGAVGGAGEALILDMGRPVRILDVARRMVETSAPQVRIEFTGLRPGEKLHEDLFGPGECDVRPVHPLISHVAVPPLDPEELRALAPSTPDAELVRRMRSMAQRGAVALHGAHPFVAPEVAHAQAGLRLEDANPFHRLVATPLAPPAPAGA</sequence>
<dbReference type="SMART" id="SM00822">
    <property type="entry name" value="PKS_KR"/>
    <property type="match status" value="1"/>
</dbReference>
<evidence type="ECO:0000259" key="3">
    <source>
        <dbReference type="SMART" id="SM00822"/>
    </source>
</evidence>
<reference evidence="4 5" key="1">
    <citation type="submission" date="2019-07" db="EMBL/GenBank/DDBJ databases">
        <title>Whole genome shotgun sequence of Cellulomonas aerilata NBRC 106308.</title>
        <authorList>
            <person name="Hosoyama A."/>
            <person name="Uohara A."/>
            <person name="Ohji S."/>
            <person name="Ichikawa N."/>
        </authorList>
    </citation>
    <scope>NUCLEOTIDE SEQUENCE [LARGE SCALE GENOMIC DNA]</scope>
    <source>
        <strain evidence="4 5">NBRC 106308</strain>
    </source>
</reference>
<feature type="transmembrane region" description="Helical" evidence="2">
    <location>
        <begin position="96"/>
        <end position="116"/>
    </location>
</feature>
<feature type="transmembrane region" description="Helical" evidence="2">
    <location>
        <begin position="69"/>
        <end position="90"/>
    </location>
</feature>
<proteinExistence type="inferred from homology"/>
<dbReference type="InterPro" id="IPR057326">
    <property type="entry name" value="KR_dom"/>
</dbReference>
<dbReference type="PANTHER" id="PTHR43318:SF1">
    <property type="entry name" value="POLYSACCHARIDE BIOSYNTHESIS PROTEIN EPSC-RELATED"/>
    <property type="match status" value="1"/>
</dbReference>
<accession>A0A512DCG4</accession>
<evidence type="ECO:0000313" key="5">
    <source>
        <dbReference type="Proteomes" id="UP000321181"/>
    </source>
</evidence>
<dbReference type="SUPFAM" id="SSF51735">
    <property type="entry name" value="NAD(P)-binding Rossmann-fold domains"/>
    <property type="match status" value="2"/>
</dbReference>
<organism evidence="4 5">
    <name type="scientific">Cellulomonas aerilata</name>
    <dbReference type="NCBI Taxonomy" id="515326"/>
    <lineage>
        <taxon>Bacteria</taxon>
        <taxon>Bacillati</taxon>
        <taxon>Actinomycetota</taxon>
        <taxon>Actinomycetes</taxon>
        <taxon>Micrococcales</taxon>
        <taxon>Cellulomonadaceae</taxon>
        <taxon>Cellulomonas</taxon>
    </lineage>
</organism>
<comment type="similarity">
    <text evidence="1">Belongs to the polysaccharide synthase family.</text>
</comment>
<name>A0A512DCG4_9CELL</name>
<protein>
    <recommendedName>
        <fullName evidence="3">Ketoreductase domain-containing protein</fullName>
    </recommendedName>
</protein>
<dbReference type="Proteomes" id="UP000321181">
    <property type="component" value="Unassembled WGS sequence"/>
</dbReference>
<dbReference type="AlphaFoldDB" id="A0A512DCG4"/>
<dbReference type="InterPro" id="IPR003869">
    <property type="entry name" value="Polysac_CapD-like"/>
</dbReference>
<comment type="caution">
    <text evidence="4">The sequence shown here is derived from an EMBL/GenBank/DDBJ whole genome shotgun (WGS) entry which is preliminary data.</text>
</comment>
<dbReference type="InterPro" id="IPR051203">
    <property type="entry name" value="Polysaccharide_Synthase-Rel"/>
</dbReference>
<dbReference type="Pfam" id="PF02719">
    <property type="entry name" value="Polysacc_synt_2"/>
    <property type="match status" value="1"/>
</dbReference>
<feature type="domain" description="Ketoreductase" evidence="3">
    <location>
        <begin position="271"/>
        <end position="432"/>
    </location>
</feature>
<dbReference type="PANTHER" id="PTHR43318">
    <property type="entry name" value="UDP-N-ACETYLGLUCOSAMINE 4,6-DEHYDRATASE"/>
    <property type="match status" value="1"/>
</dbReference>